<evidence type="ECO:0000313" key="1">
    <source>
        <dbReference type="EMBL" id="RLQ22542.1"/>
    </source>
</evidence>
<dbReference type="InterPro" id="IPR021634">
    <property type="entry name" value="DUF3240"/>
</dbReference>
<dbReference type="InterPro" id="IPR015867">
    <property type="entry name" value="N-reg_PII/ATP_PRibTrfase_C"/>
</dbReference>
<sequence length="176" mass="19923">MRRRGQAPETGSDDGDHRHVWPVAADFRQWTRGGDAAPAGYCCHRRVTHFHPDHAICPAGSLSVAAKEERLNIQILVAVIPENLRDDVVDALIEMPQISGFGMQVIEGYSREHSQYDLREQVAGHRRMYRLEVMHTQAQEAELLDALQSSCTANPVRYWITPVLGWGHLPGQRHDR</sequence>
<accession>A0A3L7E2U1</accession>
<reference evidence="1 2" key="1">
    <citation type="submission" date="2018-07" db="EMBL/GenBank/DDBJ databases">
        <title>Halioglobus sp. genome submission.</title>
        <authorList>
            <person name="Ye M.-Q."/>
            <person name="Du Z.-J."/>
        </authorList>
    </citation>
    <scope>NUCLEOTIDE SEQUENCE [LARGE SCALE GENOMIC DNA]</scope>
    <source>
        <strain evidence="1 2">U0301</strain>
    </source>
</reference>
<evidence type="ECO:0000313" key="2">
    <source>
        <dbReference type="Proteomes" id="UP000265509"/>
    </source>
</evidence>
<dbReference type="Proteomes" id="UP000265509">
    <property type="component" value="Unassembled WGS sequence"/>
</dbReference>
<dbReference type="Pfam" id="PF11582">
    <property type="entry name" value="DUF3240"/>
    <property type="match status" value="1"/>
</dbReference>
<dbReference type="Gene3D" id="3.30.70.120">
    <property type="match status" value="1"/>
</dbReference>
<organism evidence="1 2">
    <name type="scientific">Seongchinamella sediminis</name>
    <dbReference type="NCBI Taxonomy" id="2283635"/>
    <lineage>
        <taxon>Bacteria</taxon>
        <taxon>Pseudomonadati</taxon>
        <taxon>Pseudomonadota</taxon>
        <taxon>Gammaproteobacteria</taxon>
        <taxon>Cellvibrionales</taxon>
        <taxon>Halieaceae</taxon>
        <taxon>Seongchinamella</taxon>
    </lineage>
</organism>
<comment type="caution">
    <text evidence="1">The sequence shown here is derived from an EMBL/GenBank/DDBJ whole genome shotgun (WGS) entry which is preliminary data.</text>
</comment>
<proteinExistence type="predicted"/>
<keyword evidence="2" id="KW-1185">Reference proteome</keyword>
<dbReference type="AlphaFoldDB" id="A0A3L7E2U1"/>
<name>A0A3L7E2U1_9GAMM</name>
<dbReference type="OrthoDB" id="5296902at2"/>
<dbReference type="EMBL" id="QRAN01000005">
    <property type="protein sequence ID" value="RLQ22542.1"/>
    <property type="molecule type" value="Genomic_DNA"/>
</dbReference>
<protein>
    <submittedName>
        <fullName evidence="1">DUF3240 domain-containing protein</fullName>
    </submittedName>
</protein>
<gene>
    <name evidence="1" type="ORF">DWB85_06020</name>
</gene>